<name>A0A392SAY4_9FABA</name>
<comment type="caution">
    <text evidence="2">The sequence shown here is derived from an EMBL/GenBank/DDBJ whole genome shotgun (WGS) entry which is preliminary data.</text>
</comment>
<feature type="domain" description="RNase H type-1" evidence="1">
    <location>
        <begin position="5"/>
        <end position="61"/>
    </location>
</feature>
<reference evidence="2 3" key="1">
    <citation type="journal article" date="2018" name="Front. Plant Sci.">
        <title>Red Clover (Trifolium pratense) and Zigzag Clover (T. medium) - A Picture of Genomic Similarities and Differences.</title>
        <authorList>
            <person name="Dluhosova J."/>
            <person name="Istvanek J."/>
            <person name="Nedelnik J."/>
            <person name="Repkova J."/>
        </authorList>
    </citation>
    <scope>NUCLEOTIDE SEQUENCE [LARGE SCALE GENOMIC DNA]</scope>
    <source>
        <strain evidence="3">cv. 10/8</strain>
        <tissue evidence="2">Leaf</tissue>
    </source>
</reference>
<dbReference type="GO" id="GO:0003676">
    <property type="term" value="F:nucleic acid binding"/>
    <property type="evidence" value="ECO:0007669"/>
    <property type="project" value="InterPro"/>
</dbReference>
<accession>A0A392SAY4</accession>
<dbReference type="InterPro" id="IPR002156">
    <property type="entry name" value="RNaseH_domain"/>
</dbReference>
<dbReference type="GO" id="GO:0004523">
    <property type="term" value="F:RNA-DNA hybrid ribonuclease activity"/>
    <property type="evidence" value="ECO:0007669"/>
    <property type="project" value="InterPro"/>
</dbReference>
<feature type="non-terminal residue" evidence="2">
    <location>
        <position position="61"/>
    </location>
</feature>
<keyword evidence="3" id="KW-1185">Reference proteome</keyword>
<proteinExistence type="predicted"/>
<evidence type="ECO:0000259" key="1">
    <source>
        <dbReference type="Pfam" id="PF13456"/>
    </source>
</evidence>
<dbReference type="Pfam" id="PF13456">
    <property type="entry name" value="RVT_3"/>
    <property type="match status" value="1"/>
</dbReference>
<protein>
    <recommendedName>
        <fullName evidence="1">RNase H type-1 domain-containing protein</fullName>
    </recommendedName>
</protein>
<dbReference type="AlphaFoldDB" id="A0A392SAY4"/>
<evidence type="ECO:0000313" key="2">
    <source>
        <dbReference type="EMBL" id="MCI45829.1"/>
    </source>
</evidence>
<organism evidence="2 3">
    <name type="scientific">Trifolium medium</name>
    <dbReference type="NCBI Taxonomy" id="97028"/>
    <lineage>
        <taxon>Eukaryota</taxon>
        <taxon>Viridiplantae</taxon>
        <taxon>Streptophyta</taxon>
        <taxon>Embryophyta</taxon>
        <taxon>Tracheophyta</taxon>
        <taxon>Spermatophyta</taxon>
        <taxon>Magnoliopsida</taxon>
        <taxon>eudicotyledons</taxon>
        <taxon>Gunneridae</taxon>
        <taxon>Pentapetalae</taxon>
        <taxon>rosids</taxon>
        <taxon>fabids</taxon>
        <taxon>Fabales</taxon>
        <taxon>Fabaceae</taxon>
        <taxon>Papilionoideae</taxon>
        <taxon>50 kb inversion clade</taxon>
        <taxon>NPAAA clade</taxon>
        <taxon>Hologalegina</taxon>
        <taxon>IRL clade</taxon>
        <taxon>Trifolieae</taxon>
        <taxon>Trifolium</taxon>
    </lineage>
</organism>
<dbReference type="Proteomes" id="UP000265520">
    <property type="component" value="Unassembled WGS sequence"/>
</dbReference>
<evidence type="ECO:0000313" key="3">
    <source>
        <dbReference type="Proteomes" id="UP000265520"/>
    </source>
</evidence>
<sequence>MLEGWGYNVVDMHVDSSVVVNVIQIGYSRSLTEHALVKAIRRLLDLNWDVTVAHSYRESNR</sequence>
<dbReference type="EMBL" id="LXQA010349136">
    <property type="protein sequence ID" value="MCI45829.1"/>
    <property type="molecule type" value="Genomic_DNA"/>
</dbReference>